<evidence type="ECO:0000259" key="2">
    <source>
        <dbReference type="Pfam" id="PF06722"/>
    </source>
</evidence>
<dbReference type="Gene3D" id="3.40.50.2000">
    <property type="entry name" value="Glycogen Phosphorylase B"/>
    <property type="match status" value="2"/>
</dbReference>
<organism evidence="3 4">
    <name type="scientific">Hoeflea poritis</name>
    <dbReference type="NCBI Taxonomy" id="2993659"/>
    <lineage>
        <taxon>Bacteria</taxon>
        <taxon>Pseudomonadati</taxon>
        <taxon>Pseudomonadota</taxon>
        <taxon>Alphaproteobacteria</taxon>
        <taxon>Hyphomicrobiales</taxon>
        <taxon>Rhizobiaceae</taxon>
        <taxon>Hoeflea</taxon>
    </lineage>
</organism>
<reference evidence="3" key="1">
    <citation type="submission" date="2022-11" db="EMBL/GenBank/DDBJ databases">
        <title>Hoeflea poritis sp. nov., isolated from scleractinian coral Porites lutea.</title>
        <authorList>
            <person name="Zhang G."/>
            <person name="Wei Q."/>
            <person name="Cai L."/>
        </authorList>
    </citation>
    <scope>NUCLEOTIDE SEQUENCE</scope>
    <source>
        <strain evidence="3">E7-10</strain>
    </source>
</reference>
<dbReference type="PANTHER" id="PTHR48050:SF13">
    <property type="entry name" value="STEROL 3-BETA-GLUCOSYLTRANSFERASE UGT80A2"/>
    <property type="match status" value="1"/>
</dbReference>
<dbReference type="Proteomes" id="UP001148313">
    <property type="component" value="Unassembled WGS sequence"/>
</dbReference>
<dbReference type="InterPro" id="IPR004276">
    <property type="entry name" value="GlycoTrans_28_N"/>
</dbReference>
<dbReference type="PANTHER" id="PTHR48050">
    <property type="entry name" value="STEROL 3-BETA-GLUCOSYLTRANSFERASE"/>
    <property type="match status" value="1"/>
</dbReference>
<dbReference type="RefSeq" id="WP_271087759.1">
    <property type="nucleotide sequence ID" value="NZ_JAPJZH010000001.1"/>
</dbReference>
<feature type="domain" description="Erythromycin biosynthesis protein CIII-like C-terminal" evidence="2">
    <location>
        <begin position="303"/>
        <end position="405"/>
    </location>
</feature>
<accession>A0ABT4VJN1</accession>
<proteinExistence type="predicted"/>
<name>A0ABT4VJN1_9HYPH</name>
<dbReference type="EMBL" id="JAPJZH010000001">
    <property type="protein sequence ID" value="MDA4844238.1"/>
    <property type="molecule type" value="Genomic_DNA"/>
</dbReference>
<feature type="domain" description="Glycosyltransferase family 28 N-terminal" evidence="1">
    <location>
        <begin position="3"/>
        <end position="140"/>
    </location>
</feature>
<evidence type="ECO:0000259" key="1">
    <source>
        <dbReference type="Pfam" id="PF03033"/>
    </source>
</evidence>
<dbReference type="Pfam" id="PF06722">
    <property type="entry name" value="EryCIII-like_C"/>
    <property type="match status" value="1"/>
</dbReference>
<evidence type="ECO:0000313" key="3">
    <source>
        <dbReference type="EMBL" id="MDA4844238.1"/>
    </source>
</evidence>
<comment type="caution">
    <text evidence="3">The sequence shown here is derived from an EMBL/GenBank/DDBJ whole genome shotgun (WGS) entry which is preliminary data.</text>
</comment>
<dbReference type="InterPro" id="IPR002213">
    <property type="entry name" value="UDP_glucos_trans"/>
</dbReference>
<dbReference type="Pfam" id="PF03033">
    <property type="entry name" value="Glyco_transf_28"/>
    <property type="match status" value="1"/>
</dbReference>
<gene>
    <name evidence="3" type="ORF">OOZ53_02705</name>
</gene>
<dbReference type="InterPro" id="IPR050426">
    <property type="entry name" value="Glycosyltransferase_28"/>
</dbReference>
<dbReference type="InterPro" id="IPR010610">
    <property type="entry name" value="EryCIII-like_C"/>
</dbReference>
<protein>
    <submittedName>
        <fullName evidence="3">Glycosyltransferase</fullName>
    </submittedName>
</protein>
<keyword evidence="4" id="KW-1185">Reference proteome</keyword>
<dbReference type="CDD" id="cd03784">
    <property type="entry name" value="GT1_Gtf-like"/>
    <property type="match status" value="1"/>
</dbReference>
<sequence>MKILILTIGSRGDVQPYVALGKGLKAAGHEVTLATCERFREFIEDHGLTYGHISDDLMKIVDSDEGKALMEDTTNIVRTVSAMIRMRRQVAPLQRQAIEDSWAVAQEFMPELVIFHPKAVLGPAIGEKLGIPCILASPIPMIVPTGEFPCVGFADLGLGGWYNRLGYSIVNFFIKVSAGKDVRAWREATNTPVKRVNLDYLADQDGNTIPALHAISEHVLPRPGDWPRTAIMSGYWFLDAEDDWRPSRELSDFLSGGSPPIYVGFGSMAGRNPERLAAAVIGALQKTGQRGLLASGWGGLSASDLPDNVFMIDQAPHDWLFPQVAAVVHHGGAGSTAAGLRAGKPTLVCPFFADQPFWGKTVRRLGAGPEPIPQKQVTADKLANVFDQLIYNERMRERAAAIGERLRSEDGVATAVSFVENIAERTAQPTKAA</sequence>
<dbReference type="SUPFAM" id="SSF53756">
    <property type="entry name" value="UDP-Glycosyltransferase/glycogen phosphorylase"/>
    <property type="match status" value="1"/>
</dbReference>
<evidence type="ECO:0000313" key="4">
    <source>
        <dbReference type="Proteomes" id="UP001148313"/>
    </source>
</evidence>